<organism evidence="1 2">
    <name type="scientific">Undibacterium parvum</name>
    <dbReference type="NCBI Taxonomy" id="401471"/>
    <lineage>
        <taxon>Bacteria</taxon>
        <taxon>Pseudomonadati</taxon>
        <taxon>Pseudomonadota</taxon>
        <taxon>Betaproteobacteria</taxon>
        <taxon>Burkholderiales</taxon>
        <taxon>Oxalobacteraceae</taxon>
        <taxon>Undibacterium</taxon>
    </lineage>
</organism>
<sequence length="140" mass="15674">MTLPESAQLANLARINKLKLEAPDARELAGLLRSSRVRLQDARQVSLALESRFDLAYNAAHAAALAALRAHGYRSENRYLVFQCLEHTLQFKPEQWLILNQAHNKRNLAEYEGDLDVTLGFVEELIEHVAVLLDAVTALG</sequence>
<dbReference type="RefSeq" id="WP_126127312.1">
    <property type="nucleotide sequence ID" value="NZ_CP034464.1"/>
</dbReference>
<evidence type="ECO:0000313" key="1">
    <source>
        <dbReference type="EMBL" id="AZP11930.1"/>
    </source>
</evidence>
<protein>
    <recommendedName>
        <fullName evidence="3">Nucleotidyltransferase</fullName>
    </recommendedName>
</protein>
<dbReference type="Gene3D" id="1.20.120.330">
    <property type="entry name" value="Nucleotidyltransferases domain 2"/>
    <property type="match status" value="1"/>
</dbReference>
<dbReference type="AlphaFoldDB" id="A0A3Q9BQV7"/>
<proteinExistence type="predicted"/>
<dbReference type="KEGG" id="upv:EJN92_07875"/>
<name>A0A3Q9BQV7_9BURK</name>
<dbReference type="EMBL" id="CP034464">
    <property type="protein sequence ID" value="AZP11930.1"/>
    <property type="molecule type" value="Genomic_DNA"/>
</dbReference>
<keyword evidence="2" id="KW-1185">Reference proteome</keyword>
<dbReference type="Proteomes" id="UP000275663">
    <property type="component" value="Chromosome"/>
</dbReference>
<gene>
    <name evidence="1" type="ORF">EJN92_07875</name>
</gene>
<accession>A0A3Q9BQV7</accession>
<reference evidence="1 2" key="1">
    <citation type="journal article" date="2011" name="Int. J. Syst. Evol. Microbiol.">
        <title>Description of Undibacterium oligocarboniphilum sp. nov., isolated from purified water, and Undibacterium pigrum strain CCUG 49012 as the type strain of Undibacterium parvum sp. nov., and emended descriptions of the genus Undibacterium and the species Undibacterium pigrum.</title>
        <authorList>
            <person name="Eder W."/>
            <person name="Wanner G."/>
            <person name="Ludwig W."/>
            <person name="Busse H.J."/>
            <person name="Ziemke-Kageler F."/>
            <person name="Lang E."/>
        </authorList>
    </citation>
    <scope>NUCLEOTIDE SEQUENCE [LARGE SCALE GENOMIC DNA]</scope>
    <source>
        <strain evidence="1 2">DSM 23061</strain>
    </source>
</reference>
<dbReference type="OrthoDB" id="8237640at2"/>
<evidence type="ECO:0008006" key="3">
    <source>
        <dbReference type="Google" id="ProtNLM"/>
    </source>
</evidence>
<evidence type="ECO:0000313" key="2">
    <source>
        <dbReference type="Proteomes" id="UP000275663"/>
    </source>
</evidence>